<evidence type="ECO:0000256" key="9">
    <source>
        <dbReference type="ARBA" id="ARBA00023167"/>
    </source>
</evidence>
<dbReference type="GeneID" id="86195728"/>
<dbReference type="NCBIfam" id="NF004976">
    <property type="entry name" value="PRK06349.1"/>
    <property type="match status" value="1"/>
</dbReference>
<dbReference type="Pfam" id="PF00742">
    <property type="entry name" value="Homoserine_dh"/>
    <property type="match status" value="1"/>
</dbReference>
<comment type="similarity">
    <text evidence="3 11">Belongs to the homoserine dehydrogenase family.</text>
</comment>
<dbReference type="EMBL" id="JAGXBM010000020">
    <property type="protein sequence ID" value="MBS3697966.1"/>
    <property type="molecule type" value="Genomic_DNA"/>
</dbReference>
<dbReference type="Pfam" id="PF03447">
    <property type="entry name" value="NAD_binding_3"/>
    <property type="match status" value="1"/>
</dbReference>
<dbReference type="EC" id="1.1.1.3" evidence="4 10"/>
<proteinExistence type="inferred from homology"/>
<dbReference type="SUPFAM" id="SSF51735">
    <property type="entry name" value="NAD(P)-binding Rossmann-fold domains"/>
    <property type="match status" value="1"/>
</dbReference>
<dbReference type="InterPro" id="IPR001342">
    <property type="entry name" value="HDH_cat"/>
</dbReference>
<dbReference type="PANTHER" id="PTHR43331">
    <property type="entry name" value="HOMOSERINE DEHYDROGENASE"/>
    <property type="match status" value="1"/>
</dbReference>
<dbReference type="PROSITE" id="PS01042">
    <property type="entry name" value="HOMOSER_DHGENASE"/>
    <property type="match status" value="1"/>
</dbReference>
<comment type="pathway">
    <text evidence="1 10">Amino-acid biosynthesis; L-threonine biosynthesis; L-threonine from L-aspartate: step 3/5.</text>
</comment>
<dbReference type="Pfam" id="PF22101">
    <property type="entry name" value="HSD_C"/>
    <property type="match status" value="1"/>
</dbReference>
<evidence type="ECO:0000259" key="13">
    <source>
        <dbReference type="Pfam" id="PF03447"/>
    </source>
</evidence>
<evidence type="ECO:0000256" key="3">
    <source>
        <dbReference type="ARBA" id="ARBA00006753"/>
    </source>
</evidence>
<evidence type="ECO:0000313" key="15">
    <source>
        <dbReference type="EMBL" id="MBS3697966.1"/>
    </source>
</evidence>
<feature type="domain" description="Homoserine dehydrogenase C-terminal" evidence="14">
    <location>
        <begin position="353"/>
        <end position="423"/>
    </location>
</feature>
<dbReference type="Gene3D" id="3.30.360.10">
    <property type="entry name" value="Dihydrodipicolinate Reductase, domain 2"/>
    <property type="match status" value="1"/>
</dbReference>
<keyword evidence="7 10" id="KW-0791">Threonine biosynthesis</keyword>
<evidence type="ECO:0000259" key="12">
    <source>
        <dbReference type="Pfam" id="PF00742"/>
    </source>
</evidence>
<accession>A0ABS5MPY6</accession>
<feature type="domain" description="Aspartate/homoserine dehydrogenase NAD-binding" evidence="13">
    <location>
        <begin position="10"/>
        <end position="129"/>
    </location>
</feature>
<evidence type="ECO:0000256" key="5">
    <source>
        <dbReference type="ARBA" id="ARBA00013376"/>
    </source>
</evidence>
<keyword evidence="6 10" id="KW-0028">Amino-acid biosynthesis</keyword>
<dbReference type="Proteomes" id="UP000681586">
    <property type="component" value="Unassembled WGS sequence"/>
</dbReference>
<evidence type="ECO:0000256" key="8">
    <source>
        <dbReference type="ARBA" id="ARBA00023002"/>
    </source>
</evidence>
<dbReference type="PIRSF" id="PIRSF000098">
    <property type="entry name" value="Homoser_dehydrog"/>
    <property type="match status" value="1"/>
</dbReference>
<reference evidence="15 16" key="1">
    <citation type="submission" date="2021-05" db="EMBL/GenBank/DDBJ databases">
        <title>Staphylococcus fleurettii isolated from lake water in First Nation community in Manitoba, Canada.</title>
        <authorList>
            <person name="Bashar S."/>
            <person name="Murdock A."/>
            <person name="Patidar R."/>
            <person name="Golding G."/>
            <person name="Farenhorst A."/>
            <person name="Kumar A."/>
        </authorList>
    </citation>
    <scope>NUCLEOTIDE SEQUENCE [LARGE SCALE GENOMIC DNA]</scope>
    <source>
        <strain evidence="15 16">SF002</strain>
    </source>
</reference>
<dbReference type="InterPro" id="IPR005106">
    <property type="entry name" value="Asp/hSer_DH_NAD-bd"/>
</dbReference>
<dbReference type="InterPro" id="IPR016204">
    <property type="entry name" value="HDH"/>
</dbReference>
<comment type="pathway">
    <text evidence="2 10">Amino-acid biosynthesis; L-methionine biosynthesis via de novo pathway; L-homoserine from L-aspartate: step 3/3.</text>
</comment>
<keyword evidence="10" id="KW-0521">NADP</keyword>
<dbReference type="InterPro" id="IPR036291">
    <property type="entry name" value="NAD(P)-bd_dom_sf"/>
</dbReference>
<keyword evidence="8 10" id="KW-0560">Oxidoreductase</keyword>
<dbReference type="Gene3D" id="3.30.70.3100">
    <property type="match status" value="1"/>
</dbReference>
<dbReference type="InterPro" id="IPR054326">
    <property type="entry name" value="HSD_C"/>
</dbReference>
<dbReference type="PANTHER" id="PTHR43331:SF1">
    <property type="entry name" value="HOMOSERINE DEHYDROGENASE"/>
    <property type="match status" value="1"/>
</dbReference>
<dbReference type="InterPro" id="IPR019811">
    <property type="entry name" value="HDH_CS"/>
</dbReference>
<comment type="catalytic activity">
    <reaction evidence="10">
        <text>L-homoserine + NADP(+) = L-aspartate 4-semialdehyde + NADPH + H(+)</text>
        <dbReference type="Rhea" id="RHEA:15761"/>
        <dbReference type="ChEBI" id="CHEBI:15378"/>
        <dbReference type="ChEBI" id="CHEBI:57476"/>
        <dbReference type="ChEBI" id="CHEBI:57783"/>
        <dbReference type="ChEBI" id="CHEBI:58349"/>
        <dbReference type="ChEBI" id="CHEBI:537519"/>
        <dbReference type="EC" id="1.1.1.3"/>
    </reaction>
</comment>
<dbReference type="RefSeq" id="WP_078356309.1">
    <property type="nucleotide sequence ID" value="NZ_JAEPSA010000020.1"/>
</dbReference>
<dbReference type="Gene3D" id="3.40.50.720">
    <property type="entry name" value="NAD(P)-binding Rossmann-like Domain"/>
    <property type="match status" value="1"/>
</dbReference>
<organism evidence="15 16">
    <name type="scientific">Mammaliicoccus fleurettii</name>
    <dbReference type="NCBI Taxonomy" id="150056"/>
    <lineage>
        <taxon>Bacteria</taxon>
        <taxon>Bacillati</taxon>
        <taxon>Bacillota</taxon>
        <taxon>Bacilli</taxon>
        <taxon>Bacillales</taxon>
        <taxon>Staphylococcaceae</taxon>
        <taxon>Mammaliicoccus</taxon>
    </lineage>
</organism>
<keyword evidence="16" id="KW-1185">Reference proteome</keyword>
<feature type="domain" description="Homoserine dehydrogenase catalytic" evidence="12">
    <location>
        <begin position="137"/>
        <end position="315"/>
    </location>
</feature>
<evidence type="ECO:0000259" key="14">
    <source>
        <dbReference type="Pfam" id="PF22101"/>
    </source>
</evidence>
<gene>
    <name evidence="15" type="ORF">JJQ58_10860</name>
</gene>
<evidence type="ECO:0000256" key="4">
    <source>
        <dbReference type="ARBA" id="ARBA00013213"/>
    </source>
</evidence>
<dbReference type="SUPFAM" id="SSF55347">
    <property type="entry name" value="Glyceraldehyde-3-phosphate dehydrogenase-like, C-terminal domain"/>
    <property type="match status" value="1"/>
</dbReference>
<evidence type="ECO:0000256" key="10">
    <source>
        <dbReference type="RuleBase" id="RU000579"/>
    </source>
</evidence>
<keyword evidence="9 10" id="KW-0486">Methionine biosynthesis</keyword>
<evidence type="ECO:0000256" key="1">
    <source>
        <dbReference type="ARBA" id="ARBA00005056"/>
    </source>
</evidence>
<evidence type="ECO:0000256" key="7">
    <source>
        <dbReference type="ARBA" id="ARBA00022697"/>
    </source>
</evidence>
<protein>
    <recommendedName>
        <fullName evidence="5 10">Homoserine dehydrogenase</fullName>
        <ecNumber evidence="4 10">1.1.1.3</ecNumber>
    </recommendedName>
</protein>
<comment type="caution">
    <text evidence="15">The sequence shown here is derived from an EMBL/GenBank/DDBJ whole genome shotgun (WGS) entry which is preliminary data.</text>
</comment>
<name>A0ABS5MPY6_9STAP</name>
<evidence type="ECO:0000256" key="2">
    <source>
        <dbReference type="ARBA" id="ARBA00005062"/>
    </source>
</evidence>
<sequence length="425" mass="46922">MKVLNVAVLGLGTVGTGVVKIVEENKKQIEDTIGKSIHIKHILVNSVSKKRAINTSSYHLTDNIDDILNDDELDIVVEVMGGIEPTVEWLKLFLSKGIHVITANKDLLAVHLRVLEDLAEKNKVALKYEASVAGGIPIVNAINNGLNANNINQFMGIFNGTSNFILSQMTREGKSYEEALQLATDLGYAEADPTDDVEGVDAARKVVITSYLSFNRVISLNDVERVGISDVEIEDIKVAERLGYKIKLIGQGKYANGKVLASVKPTLLPNSHQMAHVEDEYNAIYVIGDAVGDTMFYGKGAGSLATGSAVVSDLLNVALQFESDLHTLPPHFELKTEQTKEIVEEEVVKFPLKSSHFIIVENDKEEDELRDEIKKAIEFHRSVKVEQRTENTYGVVIRGIDELPIETLRENGINIVKYYPIEGDK</sequence>
<evidence type="ECO:0000313" key="16">
    <source>
        <dbReference type="Proteomes" id="UP000681586"/>
    </source>
</evidence>
<evidence type="ECO:0000256" key="11">
    <source>
        <dbReference type="RuleBase" id="RU004171"/>
    </source>
</evidence>
<evidence type="ECO:0000256" key="6">
    <source>
        <dbReference type="ARBA" id="ARBA00022605"/>
    </source>
</evidence>